<reference evidence="2" key="1">
    <citation type="journal article" date="2020" name="Stud. Mycol.">
        <title>101 Dothideomycetes genomes: a test case for predicting lifestyles and emergence of pathogens.</title>
        <authorList>
            <person name="Haridas S."/>
            <person name="Albert R."/>
            <person name="Binder M."/>
            <person name="Bloem J."/>
            <person name="Labutti K."/>
            <person name="Salamov A."/>
            <person name="Andreopoulos B."/>
            <person name="Baker S."/>
            <person name="Barry K."/>
            <person name="Bills G."/>
            <person name="Bluhm B."/>
            <person name="Cannon C."/>
            <person name="Castanera R."/>
            <person name="Culley D."/>
            <person name="Daum C."/>
            <person name="Ezra D."/>
            <person name="Gonzalez J."/>
            <person name="Henrissat B."/>
            <person name="Kuo A."/>
            <person name="Liang C."/>
            <person name="Lipzen A."/>
            <person name="Lutzoni F."/>
            <person name="Magnuson J."/>
            <person name="Mondo S."/>
            <person name="Nolan M."/>
            <person name="Ohm R."/>
            <person name="Pangilinan J."/>
            <person name="Park H.-J."/>
            <person name="Ramirez L."/>
            <person name="Alfaro M."/>
            <person name="Sun H."/>
            <person name="Tritt A."/>
            <person name="Yoshinaga Y."/>
            <person name="Zwiers L.-H."/>
            <person name="Turgeon B."/>
            <person name="Goodwin S."/>
            <person name="Spatafora J."/>
            <person name="Crous P."/>
            <person name="Grigoriev I."/>
        </authorList>
    </citation>
    <scope>NUCLEOTIDE SEQUENCE</scope>
    <source>
        <strain evidence="2">ATCC 16933</strain>
    </source>
</reference>
<evidence type="ECO:0000313" key="2">
    <source>
        <dbReference type="EMBL" id="KAF2457787.1"/>
    </source>
</evidence>
<protein>
    <submittedName>
        <fullName evidence="2">Uncharacterized protein</fullName>
    </submittedName>
</protein>
<name>A0A6A6P1Y7_9PEZI</name>
<sequence>MVIAYDEVLSSVTAYTVAKQSVYGEVAELWTPTEVRGLLERCSGERTERSFMTKAELKTGIMQVQHQIRDKDNRTGRPYIDSGSFSISTRGWTKFEDYITKVLDGKATRIFARNSGTMVGGTDLGASRSTIARSTTPPVETSSIGVAGD</sequence>
<dbReference type="Proteomes" id="UP000799766">
    <property type="component" value="Unassembled WGS sequence"/>
</dbReference>
<dbReference type="EMBL" id="MU001679">
    <property type="protein sequence ID" value="KAF2457787.1"/>
    <property type="molecule type" value="Genomic_DNA"/>
</dbReference>
<feature type="region of interest" description="Disordered" evidence="1">
    <location>
        <begin position="128"/>
        <end position="149"/>
    </location>
</feature>
<dbReference type="AlphaFoldDB" id="A0A6A6P1Y7"/>
<accession>A0A6A6P1Y7</accession>
<evidence type="ECO:0000313" key="3">
    <source>
        <dbReference type="Proteomes" id="UP000799766"/>
    </source>
</evidence>
<keyword evidence="3" id="KW-1185">Reference proteome</keyword>
<evidence type="ECO:0000256" key="1">
    <source>
        <dbReference type="SAM" id="MobiDB-lite"/>
    </source>
</evidence>
<gene>
    <name evidence="2" type="ORF">BDY21DRAFT_363404</name>
</gene>
<dbReference type="OrthoDB" id="419598at2759"/>
<proteinExistence type="predicted"/>
<organism evidence="2 3">
    <name type="scientific">Lineolata rhizophorae</name>
    <dbReference type="NCBI Taxonomy" id="578093"/>
    <lineage>
        <taxon>Eukaryota</taxon>
        <taxon>Fungi</taxon>
        <taxon>Dikarya</taxon>
        <taxon>Ascomycota</taxon>
        <taxon>Pezizomycotina</taxon>
        <taxon>Dothideomycetes</taxon>
        <taxon>Dothideomycetes incertae sedis</taxon>
        <taxon>Lineolatales</taxon>
        <taxon>Lineolataceae</taxon>
        <taxon>Lineolata</taxon>
    </lineage>
</organism>